<protein>
    <submittedName>
        <fullName evidence="3">Autotransporter subunit beta</fullName>
    </submittedName>
</protein>
<evidence type="ECO:0000313" key="4">
    <source>
        <dbReference type="Proteomes" id="UP000027058"/>
    </source>
</evidence>
<dbReference type="InterPro" id="IPR012332">
    <property type="entry name" value="Autotransporter_pectin_lyase_C"/>
</dbReference>
<dbReference type="InterPro" id="IPR036709">
    <property type="entry name" value="Autotransporte_beta_dom_sf"/>
</dbReference>
<name>A0AB73C554_9FUSO</name>
<comment type="caution">
    <text evidence="3">The sequence shown here is derived from an EMBL/GenBank/DDBJ whole genome shotgun (WGS) entry which is preliminary data.</text>
</comment>
<sequence>MKKSEMEKTLKRYLKRKIRYSFSFLIAFLITGTFSFASELSRKELLLRIKIEREKLEEMLRENERSLNKLRKENIKLVKEADFYVKPEKATGVSFLAEYRDSHSVEKEWKGSRRENTSMDGKRGLFNSELSFQTSENLTENEKTLLEATKYTNTVDKRSSGWLNMSPSYSKNTNIYDAEARVFILPVVNPPTVKTPVVPTVSFTTPTAPAELRISEPSLINIAVGAINVNTPVVTVPTVNIPASPTTPATPLVAVNEPNMSIAIGAINVGTPAALTVPSLTAPIVNVNVSPNVPPSIVPPNPTVVPPDSPEAPNFGVYVRKRGNWLRGVSGVDSDDNDNNSGFNNFDRRIDRWVGVNNTNTSINNAPFFSLNGTISGKDGKRDSQVIAISEWNSDGTLKKITNKYTDIKHDTATKDLHPTNAWFNPASLSKSETPFQGVDANTLTSNEDNASQGNADSKKTDNLIANKRQQNWIFQGAPTLVKDMTITVGGLGYDKKIPYKDSTDKVIGTYAPNQGTAIFAQTRGVRMKNVQINLQGHTTVADIDSQGNYEAKFENVDIDIKNEYNTIFSLSSVTTNRHRYYNSDNLAPHATDSSPPSLYADFGWGAYEGDTATDNNGINLGTTNLKARTSNNAIFYLLAAATHRWNGDKTQTHTIPAGLTSQGNNGKTYIVNPGAYTTYYPSPGNIKFENAGNIEFTGSGNAAAWLRSFVPNRTELLRYDSSSGNLVTISGATKPIVNLGNIKLYGDKNVAYYFANHNTRPNENAIFQGDLKVNVEMGTKLSDSGTGTQQGTGNISGGSNTKSEKNVAVFVASGQRPEMNTKSAGTDNFKHYYPATLSHKLTETDINQYGTGLLKKIHGIDPTKQDPSRNDIGAWQLGTNADIKAKITNFNLSDFTTKFGKYSKDSIGLVAKNGTVVDLGGSSLISDNAEPGAEQNIMVYAEGVWFNPRKALTQSTLDREAYARGESPTGQKYISDFNTTVNLKNNMEMKSIKSTALFAKSGAKIDSTNNDVTMTGHSSKAVLAHGTYKYESQKIVNSDNTAAGTQPDTTIIVKNITATADGTVADEKNANIAAAAISQDNSGKGSANVSVTVKEKVDVHGVAAFARGEKATVTIEGKNSTITSGKNAGLVAKDGGTVNFGGGTMKHDTENAVAFFSEKTNSLTSKLNFKGTTTLDISKGIVFFGDKEDYSKTNTPASGETGRYTGMENLTVNLTGNGVNLGVFKDVNATWDGTDTYVDGLKVIPKVAGIVTKGHWYKSALEKGTLTVKTNVNRDHISSGAAVGDRFNDITMERTKVILTDAKKITSSSGKGLAMASNFSANSNTESGYTVENGAIKIANGSNPTTAAYVDFGHIEVKNAGGLEVTRGVAAYGVNGSTIKNEGTIKATDGTASQNIGIVALAQKQGINPPTTTQDDYGKVANKGSGNKWVEVINKGNIEVAGKDAIGIYLKNNYDGITTPGTVTTPVPKSEMLITNEGKISVGEAGKAIVMQSTHKTGGTLILKDSGTKQDIKVGKNGIGVYTEHSDIKFDGNYGMAIAEDGVAIQMVGDSKISTTGTNDVLTVEYKGAANGTAMALGYEEQLLDGSSTPKTTTSFENNLHIKLENTDAAKVLVGLYASKGTGFTVNDSVSGKLTNKGNIESKYTGSYGILSKGVEIENTGVITVGDITKTTSEAVGIYAENAALTTDGDKIKVLGHGTSTAPTATPIGIYAKATSALETAKTIAINKGTSAMEVTGKNAVGIYLTDESTNNEQLRLKNKSDISLDNSTTPTERRIGILARNAKSATNETNSTIKVKKNNIGIYNDNSILTHSGTLEVKHDENGSENIGAHNIGKYFTFNVKKSGTNSGLLDVEGRNSTIGISALTSSTNKGTINLENAEIKVKASSLEDGKIPLGIYAKGNNIAVNSATGANQTKFTVSPNAVGAYLEGNATTTLKGNYKFNLSSEDTKAKVAVGTFFRGGSFAATDSTQNEKVTIESTATATNTHGAIRPIGLFYGEGSTKNEADIEIASTSKEVIGMYGKNLTTGANTFTNKGKIDVNAKGIGAYFSGTNVANEGKVSITAAEGYGLYLQGGNSYTTANMTAAGKSSIATLVSGTGAKFENKSTTTISATGDKAVGVYVEKEAEFINSGILKSDLAANLPTTSGSIGAFALKGKITNNGSVNSKNVGFYGTDTSTITNTGAINIADGVAILADNKTIVNATAGKIEGTANKLSGIIAQNKSTVNLSGTNISLTGNKSIGISLDGSSKARLRGGNITVGAEGLGLYAKNSSVDLNSYNGTFSMGNKGIAMFADNSSINGGPLNVNYNGVDVGVGIYYKGGTSAVNNTTITHTGSKLVNIFTEGIAFTNKASQTVQTEGIGIYAKGGTVQNEAALTLAGDKTVGIFLDNGAKLNMTSVGNISGGTATNYKVGIYAKEGVIEGNQNYNFGVNNGVALYLDDKGRSTYTGTLNLTAASEAGKRAIGIYTAKSSTPKNIISNINVSKADGIGLFLEGDATKGSTVNYSGTLSIASPSTAAYGIGALLQNKSTFNLTSTGKVKIGGTNNIGFYVQEGGNLQVSGGTVENTADGIFAYLDKGKLHFTKGSTPNITFLNAFVTKAGGEIKNETKILVGTKGLQAAAGAKIENTATGEINASVDKARALVGTGVGTTVQNSGNIKLDGKESVALYITDNAIATSNGSVEVAKNSVAYYAKDNGLINVSGSATIGESSSLFYVDKGKINYTGTDIVLPNKTTALTLTEVPATVNFNNKNITVGEGGVGIYLTKNAEINSGNNPIQNLVKINVNKKASGIFIGNTKNFESAAAIDLIDEEALGVYSTGSGNLTYTGNINSNKLKTKGIVHIGAGNTTNAGMIKLLGDASIGVYAANGGVLTNSGTVEIAKGISGATTVGLYGKNLTEIKNTNKIKMQENAIGIYGENTKVINTGIIENAGKNNNGIYTVESDVENTGKIALGDSSNGIYVDSATGKTITNSGDIKVGGANSTALFAGRNAKIVNKSGTLTTGANSVAIASTAGNISIEAPTNFNVGEKSTYVYSERGTGTNKANISLSDYSIGMYTKQGKMVNKGSITVGKSLVTSTSTDISVAMATEKGEITNDGTILVPEKWGVGMLANGKDGVAGDPRKATNNGTIKVDGELAYGMMAANKSTLINNSIIDVNGKKARGMAATENSTIINSSTGVITVNGEGAQGIYVDGGSKVDNRGIINVNGVARTGIFNGGGTILNKGTINLSGGATATKEHSTNLEVGKIEIKGAKVIFDGVEVINSEAINLPEALDFGTMKIGTTAGNIGTINSKTFGKGEFIVLPNSTLGTNKDVYTIQYLGGFKNIPNNGELSAISHSVSFIAGIQNDVTDPTKPIARIVLARIPYAELTAGTKAIEFGKGLDELYKNLSNKDPKAPEFKIFDALKIISDKDELGSTFDKELRGNIYANVQRRMFEIGDTFTTSYNNLKNNELYAKKRFKAGAIVTGGKSKDKNAGVEDYKSNTLGTIVMYEKDYAKYGRSTNVSLGFTETKFNFDLGSKERVHSLHLGTGYEDLLADNKLKFSTRGQVTISRHNTKRKIHLSNGVFENKGKYWSEMIEWKNMLRYEIPTVGGRMTAGVFGTFDLGCGKFKNISENGDGVELKIKSERIHSVKPGIGADITLRHYTKNGKISLVGTATAEYELGKIYDGANQAKIKNSSAAYYDLEKAKELKDIYKVGAQLQYETNSGHKLGIGVVREEGSIRATRYGVNLMYKF</sequence>
<dbReference type="EMBL" id="JAAH01000011">
    <property type="protein sequence ID" value="KDE73387.1"/>
    <property type="molecule type" value="Genomic_DNA"/>
</dbReference>
<organism evidence="3 4">
    <name type="scientific">Fusobacterium necrophorum DJ-2</name>
    <dbReference type="NCBI Taxonomy" id="1441737"/>
    <lineage>
        <taxon>Bacteria</taxon>
        <taxon>Fusobacteriati</taxon>
        <taxon>Fusobacteriota</taxon>
        <taxon>Fusobacteriia</taxon>
        <taxon>Fusobacteriales</taxon>
        <taxon>Fusobacteriaceae</taxon>
        <taxon>Fusobacterium</taxon>
    </lineage>
</organism>
<keyword evidence="1" id="KW-0175">Coiled coil</keyword>
<evidence type="ECO:0000256" key="1">
    <source>
        <dbReference type="SAM" id="Coils"/>
    </source>
</evidence>
<accession>A0AB73C554</accession>
<feature type="coiled-coil region" evidence="1">
    <location>
        <begin position="42"/>
        <end position="80"/>
    </location>
</feature>
<feature type="region of interest" description="Disordered" evidence="2">
    <location>
        <begin position="782"/>
        <end position="802"/>
    </location>
</feature>
<evidence type="ECO:0000256" key="2">
    <source>
        <dbReference type="SAM" id="MobiDB-lite"/>
    </source>
</evidence>
<dbReference type="SUPFAM" id="SSF103515">
    <property type="entry name" value="Autotransporter"/>
    <property type="match status" value="1"/>
</dbReference>
<dbReference type="NCBIfam" id="NF033175">
    <property type="entry name" value="fuso_auto_Nterm"/>
    <property type="match status" value="1"/>
</dbReference>
<gene>
    <name evidence="3" type="ORF">FUSO8_01705</name>
</gene>
<feature type="compositionally biased region" description="Polar residues" evidence="2">
    <location>
        <begin position="434"/>
        <end position="456"/>
    </location>
</feature>
<dbReference type="Gene3D" id="2.160.20.20">
    <property type="match status" value="1"/>
</dbReference>
<reference evidence="3 4" key="1">
    <citation type="submission" date="2014-01" db="EMBL/GenBank/DDBJ databases">
        <title>Comparative genomics of Fusobacterium necrophorum wild isolates.</title>
        <authorList>
            <person name="Kittichotirat W."/>
            <person name="Bumgarner R.E."/>
            <person name="Lawrence P."/>
        </authorList>
    </citation>
    <scope>NUCLEOTIDE SEQUENCE [LARGE SCALE GENOMIC DNA]</scope>
    <source>
        <strain evidence="3 4">DJ-2</strain>
    </source>
</reference>
<dbReference type="RefSeq" id="WP_035906192.1">
    <property type="nucleotide sequence ID" value="NZ_JAAH01000011.1"/>
</dbReference>
<proteinExistence type="predicted"/>
<dbReference type="Proteomes" id="UP000027058">
    <property type="component" value="Unassembled WGS sequence"/>
</dbReference>
<feature type="region of interest" description="Disordered" evidence="2">
    <location>
        <begin position="434"/>
        <end position="459"/>
    </location>
</feature>
<dbReference type="InterPro" id="IPR053787">
    <property type="entry name" value="Autotransptr-assoc_N"/>
</dbReference>
<evidence type="ECO:0000313" key="3">
    <source>
        <dbReference type="EMBL" id="KDE73387.1"/>
    </source>
</evidence>